<reference evidence="4 5" key="1">
    <citation type="submission" date="2016-12" db="EMBL/GenBank/DDBJ databases">
        <title>Diversity of luminous bacteria.</title>
        <authorList>
            <person name="Yoshizawa S."/>
            <person name="Kogure K."/>
        </authorList>
    </citation>
    <scope>NUCLEOTIDE SEQUENCE [LARGE SCALE GENOMIC DNA]</scope>
    <source>
        <strain evidence="4 5">ATCC 33715</strain>
    </source>
</reference>
<accession>A0A2S7X0B4</accession>
<gene>
    <name evidence="4" type="ORF">BTO22_17895</name>
</gene>
<organism evidence="4 5">
    <name type="scientific">Aliivibrio sifiae</name>
    <dbReference type="NCBI Taxonomy" id="566293"/>
    <lineage>
        <taxon>Bacteria</taxon>
        <taxon>Pseudomonadati</taxon>
        <taxon>Pseudomonadota</taxon>
        <taxon>Gammaproteobacteria</taxon>
        <taxon>Vibrionales</taxon>
        <taxon>Vibrionaceae</taxon>
        <taxon>Aliivibrio</taxon>
    </lineage>
</organism>
<protein>
    <submittedName>
        <fullName evidence="4">DUF4124 domain-containing protein</fullName>
    </submittedName>
</protein>
<evidence type="ECO:0000256" key="2">
    <source>
        <dbReference type="SAM" id="SignalP"/>
    </source>
</evidence>
<evidence type="ECO:0000259" key="3">
    <source>
        <dbReference type="Pfam" id="PF13511"/>
    </source>
</evidence>
<comment type="caution">
    <text evidence="4">The sequence shown here is derived from an EMBL/GenBank/DDBJ whole genome shotgun (WGS) entry which is preliminary data.</text>
</comment>
<evidence type="ECO:0000313" key="5">
    <source>
        <dbReference type="Proteomes" id="UP000239263"/>
    </source>
</evidence>
<feature type="chain" id="PRO_5015652460" evidence="2">
    <location>
        <begin position="21"/>
        <end position="179"/>
    </location>
</feature>
<sequence>MLHTYIILLFVSLFSLPAMADAVYTWEDSKGVRHFSDTPPPSSVKSKQLSFSSEPNEIENIPTPSASKKNTSKKAKSKSKEPLAPLDISISNLSQEETIRSSRGHIMVLTDLTRKLVVGEKLQLILDGSPYGLPQTSKEWKLTNIERGTHIITVIAQKDGKRIASSKILTVHLHRPSKL</sequence>
<feature type="region of interest" description="Disordered" evidence="1">
    <location>
        <begin position="34"/>
        <end position="80"/>
    </location>
</feature>
<feature type="signal peptide" evidence="2">
    <location>
        <begin position="1"/>
        <end position="20"/>
    </location>
</feature>
<dbReference type="EMBL" id="MSCO01000003">
    <property type="protein sequence ID" value="PQJ83263.1"/>
    <property type="molecule type" value="Genomic_DNA"/>
</dbReference>
<dbReference type="Pfam" id="PF13511">
    <property type="entry name" value="DUF4124"/>
    <property type="match status" value="1"/>
</dbReference>
<evidence type="ECO:0000256" key="1">
    <source>
        <dbReference type="SAM" id="MobiDB-lite"/>
    </source>
</evidence>
<evidence type="ECO:0000313" key="4">
    <source>
        <dbReference type="EMBL" id="PQJ83263.1"/>
    </source>
</evidence>
<proteinExistence type="predicted"/>
<dbReference type="AlphaFoldDB" id="A0A2S7X0B4"/>
<keyword evidence="2" id="KW-0732">Signal</keyword>
<dbReference type="InterPro" id="IPR025392">
    <property type="entry name" value="DUF4124"/>
</dbReference>
<feature type="domain" description="DUF4124" evidence="3">
    <location>
        <begin position="12"/>
        <end position="58"/>
    </location>
</feature>
<dbReference type="Proteomes" id="UP000239263">
    <property type="component" value="Unassembled WGS sequence"/>
</dbReference>
<feature type="compositionally biased region" description="Low complexity" evidence="1">
    <location>
        <begin position="43"/>
        <end position="53"/>
    </location>
</feature>
<dbReference type="OrthoDB" id="7062774at2"/>
<name>A0A2S7X0B4_9GAMM</name>
<dbReference type="RefSeq" id="WP_105056688.1">
    <property type="nucleotide sequence ID" value="NZ_CAWNRT010000003.1"/>
</dbReference>